<dbReference type="PANTHER" id="PTHR34479:SF1">
    <property type="entry name" value="COILED-COIL DOMAIN-CONTAINING PROTEIN 30"/>
    <property type="match status" value="1"/>
</dbReference>
<evidence type="ECO:0000256" key="1">
    <source>
        <dbReference type="SAM" id="Coils"/>
    </source>
</evidence>
<evidence type="ECO:0000256" key="2">
    <source>
        <dbReference type="SAM" id="MobiDB-lite"/>
    </source>
</evidence>
<feature type="region of interest" description="Disordered" evidence="2">
    <location>
        <begin position="146"/>
        <end position="205"/>
    </location>
</feature>
<keyword evidence="1" id="KW-0175">Coiled coil</keyword>
<name>A0AAW0P386_9GOBI</name>
<evidence type="ECO:0000313" key="3">
    <source>
        <dbReference type="EMBL" id="KAK7915875.1"/>
    </source>
</evidence>
<organism evidence="3 4">
    <name type="scientific">Mugilogobius chulae</name>
    <name type="common">yellowstripe goby</name>
    <dbReference type="NCBI Taxonomy" id="88201"/>
    <lineage>
        <taxon>Eukaryota</taxon>
        <taxon>Metazoa</taxon>
        <taxon>Chordata</taxon>
        <taxon>Craniata</taxon>
        <taxon>Vertebrata</taxon>
        <taxon>Euteleostomi</taxon>
        <taxon>Actinopterygii</taxon>
        <taxon>Neopterygii</taxon>
        <taxon>Teleostei</taxon>
        <taxon>Neoteleostei</taxon>
        <taxon>Acanthomorphata</taxon>
        <taxon>Gobiaria</taxon>
        <taxon>Gobiiformes</taxon>
        <taxon>Gobioidei</taxon>
        <taxon>Gobiidae</taxon>
        <taxon>Gobionellinae</taxon>
        <taxon>Mugilogobius</taxon>
    </lineage>
</organism>
<dbReference type="Proteomes" id="UP001460270">
    <property type="component" value="Unassembled WGS sequence"/>
</dbReference>
<feature type="coiled-coil region" evidence="1">
    <location>
        <begin position="78"/>
        <end position="105"/>
    </location>
</feature>
<sequence length="205" mass="22708">MDQTEEELVQIASWVREQGLSLEPLHKNSCVFVESSAARSGKSQQPEQDFRDTATTIRRGHNRGAEVLGADSSFYWTQRRLAQEIQDENDQLRDQLQRLVSLQDLQLSEVAKMLYDQGLTELIHSSPSEQVAYLLVERASLLETSEGLNSAGQKEHSDRPGSGTGGTPAPPAWDRAPTRGHYDTAKVLGKTTGTPQESKIPPCSY</sequence>
<dbReference type="InterPro" id="IPR052825">
    <property type="entry name" value="CCD-Prefoldin_beta-like"/>
</dbReference>
<gene>
    <name evidence="3" type="ORF">WMY93_011636</name>
</gene>
<protein>
    <submittedName>
        <fullName evidence="3">Uncharacterized protein</fullName>
    </submittedName>
</protein>
<reference evidence="4" key="1">
    <citation type="submission" date="2024-04" db="EMBL/GenBank/DDBJ databases">
        <title>Salinicola lusitanus LLJ914,a marine bacterium isolated from the Okinawa Trough.</title>
        <authorList>
            <person name="Li J."/>
        </authorList>
    </citation>
    <scope>NUCLEOTIDE SEQUENCE [LARGE SCALE GENOMIC DNA]</scope>
</reference>
<keyword evidence="4" id="KW-1185">Reference proteome</keyword>
<dbReference type="AlphaFoldDB" id="A0AAW0P386"/>
<accession>A0AAW0P386</accession>
<proteinExistence type="predicted"/>
<evidence type="ECO:0000313" key="4">
    <source>
        <dbReference type="Proteomes" id="UP001460270"/>
    </source>
</evidence>
<dbReference type="PANTHER" id="PTHR34479">
    <property type="entry name" value="COILED-COIL DOMAIN-CONTAINING PROTEIN 30"/>
    <property type="match status" value="1"/>
</dbReference>
<comment type="caution">
    <text evidence="3">The sequence shown here is derived from an EMBL/GenBank/DDBJ whole genome shotgun (WGS) entry which is preliminary data.</text>
</comment>
<dbReference type="EMBL" id="JBBPFD010000008">
    <property type="protein sequence ID" value="KAK7915875.1"/>
    <property type="molecule type" value="Genomic_DNA"/>
</dbReference>